<accession>A0A4R3Z1A6</accession>
<keyword evidence="3" id="KW-1185">Reference proteome</keyword>
<proteinExistence type="predicted"/>
<name>A0A4R3Z1A6_9FIRM</name>
<evidence type="ECO:0000313" key="2">
    <source>
        <dbReference type="EMBL" id="TCV99450.1"/>
    </source>
</evidence>
<feature type="domain" description="GGDEF" evidence="1">
    <location>
        <begin position="197"/>
        <end position="327"/>
    </location>
</feature>
<dbReference type="CDD" id="cd01949">
    <property type="entry name" value="GGDEF"/>
    <property type="match status" value="1"/>
</dbReference>
<dbReference type="EMBL" id="SMCQ01000009">
    <property type="protein sequence ID" value="TCV99450.1"/>
    <property type="molecule type" value="Genomic_DNA"/>
</dbReference>
<dbReference type="RefSeq" id="WP_066445928.1">
    <property type="nucleotide sequence ID" value="NZ_CAUWFI010000010.1"/>
</dbReference>
<dbReference type="PANTHER" id="PTHR45138">
    <property type="entry name" value="REGULATORY COMPONENTS OF SENSORY TRANSDUCTION SYSTEM"/>
    <property type="match status" value="1"/>
</dbReference>
<reference evidence="2 3" key="1">
    <citation type="submission" date="2019-03" db="EMBL/GenBank/DDBJ databases">
        <title>Genomic Encyclopedia of Type Strains, Phase IV (KMG-IV): sequencing the most valuable type-strain genomes for metagenomic binning, comparative biology and taxonomic classification.</title>
        <authorList>
            <person name="Goeker M."/>
        </authorList>
    </citation>
    <scope>NUCLEOTIDE SEQUENCE [LARGE SCALE GENOMIC DNA]</scope>
    <source>
        <strain evidence="2 3">DSM 29487</strain>
    </source>
</reference>
<dbReference type="InterPro" id="IPR037401">
    <property type="entry name" value="SnoaL-like"/>
</dbReference>
<dbReference type="InterPro" id="IPR050469">
    <property type="entry name" value="Diguanylate_Cyclase"/>
</dbReference>
<dbReference type="Gene3D" id="3.30.70.270">
    <property type="match status" value="1"/>
</dbReference>
<gene>
    <name evidence="2" type="ORF">EDD60_10932</name>
</gene>
<dbReference type="GO" id="GO:1902201">
    <property type="term" value="P:negative regulation of bacterial-type flagellum-dependent cell motility"/>
    <property type="evidence" value="ECO:0007669"/>
    <property type="project" value="TreeGrafter"/>
</dbReference>
<dbReference type="SUPFAM" id="SSF55073">
    <property type="entry name" value="Nucleotide cyclase"/>
    <property type="match status" value="1"/>
</dbReference>
<dbReference type="InterPro" id="IPR000160">
    <property type="entry name" value="GGDEF_dom"/>
</dbReference>
<evidence type="ECO:0000259" key="1">
    <source>
        <dbReference type="PROSITE" id="PS50887"/>
    </source>
</evidence>
<dbReference type="GO" id="GO:0043709">
    <property type="term" value="P:cell adhesion involved in single-species biofilm formation"/>
    <property type="evidence" value="ECO:0007669"/>
    <property type="project" value="TreeGrafter"/>
</dbReference>
<dbReference type="PANTHER" id="PTHR45138:SF9">
    <property type="entry name" value="DIGUANYLATE CYCLASE DGCM-RELATED"/>
    <property type="match status" value="1"/>
</dbReference>
<dbReference type="GO" id="GO:0005886">
    <property type="term" value="C:plasma membrane"/>
    <property type="evidence" value="ECO:0007669"/>
    <property type="project" value="TreeGrafter"/>
</dbReference>
<sequence>MNTDDFIKQSIQLAKNFCHLYMYMKTPEDVEKISLLLGEQLSVIGTGKHEIYHHKKDFVDGLYLSLLEVQDIEFELLNEEYYGTPLTDSLCVIYGKVWIKEVNDKNKALIVDMDTRFSIVCQYQDLDIQIIHLHHSMPYLEQSEDEHYPKTLLQKANQAVEYSQYLEKIIELDSLTGLYNRIAIENKIDTFLMNHDKGYAFMVIDVDNFKKLNDTYGHLYGDMILIEIANLLKDLFQEKAYIGRAGGDEFIIFFHQYLSFQDTAHEAYRIIKGCEDLSSKHNNNISCSIGISFSSIESTFSKLYAAADSALYQSKNAGKAQFTFKKGV</sequence>
<dbReference type="InterPro" id="IPR029787">
    <property type="entry name" value="Nucleotide_cyclase"/>
</dbReference>
<dbReference type="Pfam" id="PF00990">
    <property type="entry name" value="GGDEF"/>
    <property type="match status" value="1"/>
</dbReference>
<dbReference type="InterPro" id="IPR043128">
    <property type="entry name" value="Rev_trsase/Diguanyl_cyclase"/>
</dbReference>
<dbReference type="GeneID" id="98915317"/>
<dbReference type="Proteomes" id="UP000295515">
    <property type="component" value="Unassembled WGS sequence"/>
</dbReference>
<dbReference type="Pfam" id="PF13474">
    <property type="entry name" value="SnoaL_3"/>
    <property type="match status" value="1"/>
</dbReference>
<dbReference type="SMART" id="SM00267">
    <property type="entry name" value="GGDEF"/>
    <property type="match status" value="1"/>
</dbReference>
<dbReference type="NCBIfam" id="TIGR00254">
    <property type="entry name" value="GGDEF"/>
    <property type="match status" value="1"/>
</dbReference>
<comment type="caution">
    <text evidence="2">The sequence shown here is derived from an EMBL/GenBank/DDBJ whole genome shotgun (WGS) entry which is preliminary data.</text>
</comment>
<dbReference type="GO" id="GO:0052621">
    <property type="term" value="F:diguanylate cyclase activity"/>
    <property type="evidence" value="ECO:0007669"/>
    <property type="project" value="TreeGrafter"/>
</dbReference>
<dbReference type="AlphaFoldDB" id="A0A4R3Z1A6"/>
<evidence type="ECO:0000313" key="3">
    <source>
        <dbReference type="Proteomes" id="UP000295515"/>
    </source>
</evidence>
<dbReference type="PROSITE" id="PS50887">
    <property type="entry name" value="GGDEF"/>
    <property type="match status" value="1"/>
</dbReference>
<organism evidence="2 3">
    <name type="scientific">Longibaculum muris</name>
    <dbReference type="NCBI Taxonomy" id="1796628"/>
    <lineage>
        <taxon>Bacteria</taxon>
        <taxon>Bacillati</taxon>
        <taxon>Bacillota</taxon>
        <taxon>Erysipelotrichia</taxon>
        <taxon>Erysipelotrichales</taxon>
        <taxon>Coprobacillaceae</taxon>
        <taxon>Longibaculum</taxon>
    </lineage>
</organism>
<protein>
    <submittedName>
        <fullName evidence="2">Diguanylate cyclase (GGDEF)-like protein</fullName>
    </submittedName>
</protein>